<dbReference type="CDD" id="cd00293">
    <property type="entry name" value="USP-like"/>
    <property type="match status" value="1"/>
</dbReference>
<organism evidence="3 4">
    <name type="scientific">Roseateles toxinivorans</name>
    <dbReference type="NCBI Taxonomy" id="270368"/>
    <lineage>
        <taxon>Bacteria</taxon>
        <taxon>Pseudomonadati</taxon>
        <taxon>Pseudomonadota</taxon>
        <taxon>Betaproteobacteria</taxon>
        <taxon>Burkholderiales</taxon>
        <taxon>Sphaerotilaceae</taxon>
        <taxon>Roseateles</taxon>
    </lineage>
</organism>
<dbReference type="PANTHER" id="PTHR46268:SF6">
    <property type="entry name" value="UNIVERSAL STRESS PROTEIN UP12"/>
    <property type="match status" value="1"/>
</dbReference>
<dbReference type="AlphaFoldDB" id="A0A4R6QMN9"/>
<dbReference type="PANTHER" id="PTHR46268">
    <property type="entry name" value="STRESS RESPONSE PROTEIN NHAX"/>
    <property type="match status" value="1"/>
</dbReference>
<sequence length="52" mass="5248">MVAPEILRAATEAGVDQIVMGTRGIGALGSVLIGSVAQRVVHLAAVPVLLVK</sequence>
<feature type="domain" description="UspA" evidence="2">
    <location>
        <begin position="2"/>
        <end position="52"/>
    </location>
</feature>
<dbReference type="InterPro" id="IPR014729">
    <property type="entry name" value="Rossmann-like_a/b/a_fold"/>
</dbReference>
<comment type="similarity">
    <text evidence="1">Belongs to the universal stress protein A family.</text>
</comment>
<gene>
    <name evidence="3" type="ORF">DES47_104404</name>
</gene>
<dbReference type="InParanoid" id="A0A4R6QMN9"/>
<dbReference type="InterPro" id="IPR006015">
    <property type="entry name" value="Universal_stress_UspA"/>
</dbReference>
<dbReference type="OrthoDB" id="9792500at2"/>
<dbReference type="EMBL" id="SNXS01000004">
    <property type="protein sequence ID" value="TDP64115.1"/>
    <property type="molecule type" value="Genomic_DNA"/>
</dbReference>
<dbReference type="InterPro" id="IPR006016">
    <property type="entry name" value="UspA"/>
</dbReference>
<evidence type="ECO:0000313" key="4">
    <source>
        <dbReference type="Proteomes" id="UP000295361"/>
    </source>
</evidence>
<accession>A0A4R6QMN9</accession>
<proteinExistence type="inferred from homology"/>
<evidence type="ECO:0000313" key="3">
    <source>
        <dbReference type="EMBL" id="TDP64115.1"/>
    </source>
</evidence>
<comment type="caution">
    <text evidence="3">The sequence shown here is derived from an EMBL/GenBank/DDBJ whole genome shotgun (WGS) entry which is preliminary data.</text>
</comment>
<name>A0A4R6QMN9_9BURK</name>
<dbReference type="Pfam" id="PF00582">
    <property type="entry name" value="Usp"/>
    <property type="match status" value="1"/>
</dbReference>
<dbReference type="SUPFAM" id="SSF52402">
    <property type="entry name" value="Adenine nucleotide alpha hydrolases-like"/>
    <property type="match status" value="1"/>
</dbReference>
<dbReference type="PRINTS" id="PR01438">
    <property type="entry name" value="UNVRSLSTRESS"/>
</dbReference>
<evidence type="ECO:0000259" key="2">
    <source>
        <dbReference type="Pfam" id="PF00582"/>
    </source>
</evidence>
<dbReference type="Gene3D" id="3.40.50.620">
    <property type="entry name" value="HUPs"/>
    <property type="match status" value="1"/>
</dbReference>
<reference evidence="3 4" key="1">
    <citation type="submission" date="2019-03" db="EMBL/GenBank/DDBJ databases">
        <title>Genomic Encyclopedia of Type Strains, Phase IV (KMG-IV): sequencing the most valuable type-strain genomes for metagenomic binning, comparative biology and taxonomic classification.</title>
        <authorList>
            <person name="Goeker M."/>
        </authorList>
    </citation>
    <scope>NUCLEOTIDE SEQUENCE [LARGE SCALE GENOMIC DNA]</scope>
    <source>
        <strain evidence="3 4">DSM 16998</strain>
    </source>
</reference>
<keyword evidence="4" id="KW-1185">Reference proteome</keyword>
<protein>
    <submittedName>
        <fullName evidence="3">Universal stress protein family protein</fullName>
    </submittedName>
</protein>
<dbReference type="Proteomes" id="UP000295361">
    <property type="component" value="Unassembled WGS sequence"/>
</dbReference>
<dbReference type="RefSeq" id="WP_133701952.1">
    <property type="nucleotide sequence ID" value="NZ_SNXS01000004.1"/>
</dbReference>
<evidence type="ECO:0000256" key="1">
    <source>
        <dbReference type="ARBA" id="ARBA00008791"/>
    </source>
</evidence>